<sequence length="44" mass="4925">ETVPGAACFQLAQLQSPHPNCHKHGHFPPPFLRHDPFLIQPLLS</sequence>
<dbReference type="RefSeq" id="XP_011129628.1">
    <property type="nucleotide sequence ID" value="XM_011131326.1"/>
</dbReference>
<proteinExistence type="predicted"/>
<dbReference type="GeneID" id="22911750"/>
<evidence type="ECO:0000313" key="2">
    <source>
        <dbReference type="Proteomes" id="UP000019763"/>
    </source>
</evidence>
<name>A0A023B9P2_GRENI</name>
<dbReference type="Proteomes" id="UP000019763">
    <property type="component" value="Unassembled WGS sequence"/>
</dbReference>
<organism evidence="1 2">
    <name type="scientific">Gregarina niphandrodes</name>
    <name type="common">Septate eugregarine</name>
    <dbReference type="NCBI Taxonomy" id="110365"/>
    <lineage>
        <taxon>Eukaryota</taxon>
        <taxon>Sar</taxon>
        <taxon>Alveolata</taxon>
        <taxon>Apicomplexa</taxon>
        <taxon>Conoidasida</taxon>
        <taxon>Gregarinasina</taxon>
        <taxon>Eugregarinorida</taxon>
        <taxon>Gregarinidae</taxon>
        <taxon>Gregarina</taxon>
    </lineage>
</organism>
<dbReference type="AlphaFoldDB" id="A0A023B9P2"/>
<protein>
    <submittedName>
        <fullName evidence="1">Uncharacterized protein</fullName>
    </submittedName>
</protein>
<feature type="non-terminal residue" evidence="1">
    <location>
        <position position="1"/>
    </location>
</feature>
<dbReference type="VEuPathDB" id="CryptoDB:GNI_047570"/>
<comment type="caution">
    <text evidence="1">The sequence shown here is derived from an EMBL/GenBank/DDBJ whole genome shotgun (WGS) entry which is preliminary data.</text>
</comment>
<keyword evidence="2" id="KW-1185">Reference proteome</keyword>
<reference evidence="1" key="1">
    <citation type="submission" date="2013-12" db="EMBL/GenBank/DDBJ databases">
        <authorList>
            <person name="Omoto C.K."/>
            <person name="Sibley D."/>
            <person name="Venepally P."/>
            <person name="Hadjithomas M."/>
            <person name="Karamycheva S."/>
            <person name="Brunk B."/>
            <person name="Roos D."/>
            <person name="Caler E."/>
            <person name="Lorenzi H."/>
        </authorList>
    </citation>
    <scope>NUCLEOTIDE SEQUENCE</scope>
</reference>
<accession>A0A023B9P2</accession>
<feature type="non-terminal residue" evidence="1">
    <location>
        <position position="44"/>
    </location>
</feature>
<evidence type="ECO:0000313" key="1">
    <source>
        <dbReference type="EMBL" id="EZG74192.1"/>
    </source>
</evidence>
<dbReference type="EMBL" id="AFNH02000367">
    <property type="protein sequence ID" value="EZG74192.1"/>
    <property type="molecule type" value="Genomic_DNA"/>
</dbReference>
<gene>
    <name evidence="1" type="ORF">GNI_047570</name>
</gene>